<dbReference type="InterPro" id="IPR047217">
    <property type="entry name" value="S49_SppA_67K_type_N"/>
</dbReference>
<dbReference type="EMBL" id="JBHSDU010000015">
    <property type="protein sequence ID" value="MFC4314797.1"/>
    <property type="molecule type" value="Genomic_DNA"/>
</dbReference>
<comment type="caution">
    <text evidence="9">The sequence shown here is derived from an EMBL/GenBank/DDBJ whole genome shotgun (WGS) entry which is preliminary data.</text>
</comment>
<comment type="subcellular location">
    <subcellularLocation>
        <location evidence="1">Membrane</location>
    </subcellularLocation>
</comment>
<keyword evidence="4 9" id="KW-0378">Hydrolase</keyword>
<keyword evidence="7" id="KW-1133">Transmembrane helix</keyword>
<dbReference type="RefSeq" id="WP_380606276.1">
    <property type="nucleotide sequence ID" value="NZ_JBHSDU010000015.1"/>
</dbReference>
<keyword evidence="5" id="KW-0720">Serine protease</keyword>
<dbReference type="PANTHER" id="PTHR33209">
    <property type="entry name" value="PROTEASE 4"/>
    <property type="match status" value="1"/>
</dbReference>
<evidence type="ECO:0000313" key="9">
    <source>
        <dbReference type="EMBL" id="MFC4314797.1"/>
    </source>
</evidence>
<name>A0ABV8T4T6_9GAMM</name>
<evidence type="ECO:0000256" key="1">
    <source>
        <dbReference type="ARBA" id="ARBA00004370"/>
    </source>
</evidence>
<protein>
    <submittedName>
        <fullName evidence="9">Signal peptide peptidase SppA</fullName>
        <ecNumber evidence="9">3.4.21.-</ecNumber>
    </submittedName>
</protein>
<feature type="domain" description="Peptidase S49" evidence="8">
    <location>
        <begin position="384"/>
        <end position="535"/>
    </location>
</feature>
<dbReference type="CDD" id="cd07018">
    <property type="entry name" value="S49_SppA_67K_type"/>
    <property type="match status" value="1"/>
</dbReference>
<dbReference type="InterPro" id="IPR004635">
    <property type="entry name" value="Pept_S49_SppA"/>
</dbReference>
<evidence type="ECO:0000256" key="6">
    <source>
        <dbReference type="ARBA" id="ARBA00023136"/>
    </source>
</evidence>
<dbReference type="InterPro" id="IPR002142">
    <property type="entry name" value="Peptidase_S49"/>
</dbReference>
<dbReference type="NCBIfam" id="TIGR00705">
    <property type="entry name" value="SppA_67K"/>
    <property type="match status" value="1"/>
</dbReference>
<dbReference type="Pfam" id="PF01343">
    <property type="entry name" value="Peptidase_S49"/>
    <property type="match status" value="2"/>
</dbReference>
<dbReference type="SUPFAM" id="SSF52096">
    <property type="entry name" value="ClpP/crotonase"/>
    <property type="match status" value="2"/>
</dbReference>
<feature type="transmembrane region" description="Helical" evidence="7">
    <location>
        <begin position="21"/>
        <end position="38"/>
    </location>
</feature>
<reference evidence="10" key="1">
    <citation type="journal article" date="2019" name="Int. J. Syst. Evol. Microbiol.">
        <title>The Global Catalogue of Microorganisms (GCM) 10K type strain sequencing project: providing services to taxonomists for standard genome sequencing and annotation.</title>
        <authorList>
            <consortium name="The Broad Institute Genomics Platform"/>
            <consortium name="The Broad Institute Genome Sequencing Center for Infectious Disease"/>
            <person name="Wu L."/>
            <person name="Ma J."/>
        </authorList>
    </citation>
    <scope>NUCLEOTIDE SEQUENCE [LARGE SCALE GENOMIC DNA]</scope>
    <source>
        <strain evidence="10">CGMCC 1.10759</strain>
    </source>
</reference>
<evidence type="ECO:0000256" key="7">
    <source>
        <dbReference type="SAM" id="Phobius"/>
    </source>
</evidence>
<dbReference type="Proteomes" id="UP001595904">
    <property type="component" value="Unassembled WGS sequence"/>
</dbReference>
<feature type="domain" description="Peptidase S49" evidence="8">
    <location>
        <begin position="129"/>
        <end position="284"/>
    </location>
</feature>
<keyword evidence="3" id="KW-0645">Protease</keyword>
<evidence type="ECO:0000259" key="8">
    <source>
        <dbReference type="Pfam" id="PF01343"/>
    </source>
</evidence>
<dbReference type="InterPro" id="IPR029045">
    <property type="entry name" value="ClpP/crotonase-like_dom_sf"/>
</dbReference>
<evidence type="ECO:0000256" key="5">
    <source>
        <dbReference type="ARBA" id="ARBA00022825"/>
    </source>
</evidence>
<accession>A0ABV8T4T6</accession>
<keyword evidence="6 7" id="KW-0472">Membrane</keyword>
<sequence>MKAIASILGYIWRGLDGLRKVLHLIVLLVLFLSIGAALSPSIPIIPHKAALVVAPQGALVEQLAGDPFERAVAEAYGQSRPETLLRDLVDVIDTASKDKRIELMVLDVSSMNGGGIAKMQELAAAIQRFRAAGKKVYAYGEGFDQAQYYLAAQADEIYLDPHGLVLIEGFGYYRTFLKGVIDKLQVDVNVFKAGKFKSFTDQFSRADMSEQEEQESMAWLNALWAQYQEGVTKARGLDPGAIAAYANEYAEIAKAHRGDLATAALEKNLVTELKSRREFEDQIKALVGEDKDDHSFNGVMNWDYLTAARSSESLIEGDHIGVVVASGEILDGAQPPGTIGSDSTSRLLRDALYDDKVKAVVLRIDSPGGSMLASEVIRREIDALRQAGKPVIASMSSTAASGGYYIAMDADEIWASPATLTGSIGVFAVFPTIERTLEKFGVTIDGVGTTPYAGSLRLDRTLNDGAKEILQNSIDHAYSVFVNNVATAREKSFEDIDEVAQGRVWAGVDAAQHGLVDKLGSYKDALDSAAERAGLGKDYKVHYIEPPMGWRQALAMRSQGLAARITKALVPEHDLFASARRVLAPLEAELTRLARFNDPQNVYYYCPCSAP</sequence>
<proteinExistence type="inferred from homology"/>
<keyword evidence="7" id="KW-0812">Transmembrane</keyword>
<dbReference type="GO" id="GO:0016787">
    <property type="term" value="F:hydrolase activity"/>
    <property type="evidence" value="ECO:0007669"/>
    <property type="project" value="UniProtKB-KW"/>
</dbReference>
<dbReference type="PIRSF" id="PIRSF001217">
    <property type="entry name" value="Protease_4_SppA"/>
    <property type="match status" value="1"/>
</dbReference>
<keyword evidence="10" id="KW-1185">Reference proteome</keyword>
<dbReference type="CDD" id="cd07023">
    <property type="entry name" value="S49_Sppa_N_C"/>
    <property type="match status" value="1"/>
</dbReference>
<dbReference type="EC" id="3.4.21.-" evidence="9"/>
<comment type="similarity">
    <text evidence="2">Belongs to the peptidase S49 family.</text>
</comment>
<dbReference type="Gene3D" id="3.90.226.10">
    <property type="entry name" value="2-enoyl-CoA Hydratase, Chain A, domain 1"/>
    <property type="match status" value="2"/>
</dbReference>
<dbReference type="InterPro" id="IPR047272">
    <property type="entry name" value="S49_SppA_C"/>
</dbReference>
<dbReference type="PANTHER" id="PTHR33209:SF1">
    <property type="entry name" value="PEPTIDASE S49 DOMAIN-CONTAINING PROTEIN"/>
    <property type="match status" value="1"/>
</dbReference>
<dbReference type="InterPro" id="IPR004634">
    <property type="entry name" value="Pept_S49_pIV"/>
</dbReference>
<evidence type="ECO:0000256" key="3">
    <source>
        <dbReference type="ARBA" id="ARBA00022670"/>
    </source>
</evidence>
<organism evidence="9 10">
    <name type="scientific">Steroidobacter flavus</name>
    <dbReference type="NCBI Taxonomy" id="1842136"/>
    <lineage>
        <taxon>Bacteria</taxon>
        <taxon>Pseudomonadati</taxon>
        <taxon>Pseudomonadota</taxon>
        <taxon>Gammaproteobacteria</taxon>
        <taxon>Steroidobacterales</taxon>
        <taxon>Steroidobacteraceae</taxon>
        <taxon>Steroidobacter</taxon>
    </lineage>
</organism>
<evidence type="ECO:0000256" key="2">
    <source>
        <dbReference type="ARBA" id="ARBA00008683"/>
    </source>
</evidence>
<gene>
    <name evidence="9" type="primary">sppA</name>
    <name evidence="9" type="ORF">ACFPN2_37380</name>
</gene>
<evidence type="ECO:0000313" key="10">
    <source>
        <dbReference type="Proteomes" id="UP001595904"/>
    </source>
</evidence>
<dbReference type="Gene3D" id="6.20.330.10">
    <property type="match status" value="1"/>
</dbReference>
<evidence type="ECO:0000256" key="4">
    <source>
        <dbReference type="ARBA" id="ARBA00022801"/>
    </source>
</evidence>
<dbReference type="NCBIfam" id="TIGR00706">
    <property type="entry name" value="SppA_dom"/>
    <property type="match status" value="1"/>
</dbReference>